<dbReference type="PANTHER" id="PTHR37560:SF2">
    <property type="entry name" value="DUF711 DOMAIN-CONTAINING PROTEIN"/>
    <property type="match status" value="1"/>
</dbReference>
<dbReference type="GeneID" id="41591428"/>
<evidence type="ECO:0000313" key="2">
    <source>
        <dbReference type="Proteomes" id="UP000193404"/>
    </source>
</evidence>
<sequence>MKIRAITAFSTNVEKNTINELEEKLNEIKIDTLTKRISLPETPKNLDLGKLLDLINNNDIIYSLVSLRQNDPRLSQIKDILSSSERVYANILIKNDDIDNAVKLLTKLEPSEASRFALLINDEFLMTPYFPTSTSNVLRNSFALSLLYVKDIIEGKGIISLQKADEIGKKIQKCTNLKYLGIDISLSPWKEESVGEIIERKSNKIFSRGNIWAVGELNKLIFSLAWNAKVTPIGYSETMLPVGEDYVLTKRVEEGSLNLSQLIGMTFACAAGLDMIGIEENEELYKNIIKDSIAIQFTKRRPYGIRIIPSRGEEKIYIKEFGIIPTIKVV</sequence>
<evidence type="ECO:0008006" key="3">
    <source>
        <dbReference type="Google" id="ProtNLM"/>
    </source>
</evidence>
<dbReference type="RefSeq" id="WP_148692257.1">
    <property type="nucleotide sequence ID" value="NZ_CP020477.1"/>
</dbReference>
<protein>
    <recommendedName>
        <fullName evidence="3">DUF711 domain-containing protein</fullName>
    </recommendedName>
</protein>
<dbReference type="Gene3D" id="3.20.70.20">
    <property type="match status" value="1"/>
</dbReference>
<keyword evidence="2" id="KW-1185">Reference proteome</keyword>
<organism evidence="1 2">
    <name type="scientific">Acidianus manzaensis</name>
    <dbReference type="NCBI Taxonomy" id="282676"/>
    <lineage>
        <taxon>Archaea</taxon>
        <taxon>Thermoproteota</taxon>
        <taxon>Thermoprotei</taxon>
        <taxon>Sulfolobales</taxon>
        <taxon>Sulfolobaceae</taxon>
        <taxon>Acidianus</taxon>
    </lineage>
</organism>
<reference evidence="1 2" key="1">
    <citation type="submission" date="2017-03" db="EMBL/GenBank/DDBJ databases">
        <title>Sulfur activation and transportation mechanism of thermophilic Archaea Acidianus manzaensis YN-25.</title>
        <authorList>
            <person name="Ma Y."/>
            <person name="Yang Y."/>
            <person name="Xia J."/>
        </authorList>
    </citation>
    <scope>NUCLEOTIDE SEQUENCE [LARGE SCALE GENOMIC DNA]</scope>
    <source>
        <strain evidence="1 2">YN-25</strain>
    </source>
</reference>
<dbReference type="InterPro" id="IPR014537">
    <property type="entry name" value="UCP027893"/>
</dbReference>
<dbReference type="STRING" id="282676.B6F84_10845"/>
<name>A0A1W6K1U2_9CREN</name>
<dbReference type="Proteomes" id="UP000193404">
    <property type="component" value="Chromosome"/>
</dbReference>
<evidence type="ECO:0000313" key="1">
    <source>
        <dbReference type="EMBL" id="ARM76469.1"/>
    </source>
</evidence>
<dbReference type="OrthoDB" id="36493at2157"/>
<dbReference type="EMBL" id="CP020477">
    <property type="protein sequence ID" value="ARM76469.1"/>
    <property type="molecule type" value="Genomic_DNA"/>
</dbReference>
<dbReference type="PIRSF" id="PIRSF027893">
    <property type="entry name" value="UCP027893"/>
    <property type="match status" value="1"/>
</dbReference>
<dbReference type="SUPFAM" id="SSF51998">
    <property type="entry name" value="PFL-like glycyl radical enzymes"/>
    <property type="match status" value="1"/>
</dbReference>
<dbReference type="PANTHER" id="PTHR37560">
    <property type="entry name" value="UPF0210 PROTEIN SPR0218"/>
    <property type="match status" value="1"/>
</dbReference>
<dbReference type="KEGG" id="aman:B6F84_10845"/>
<gene>
    <name evidence="1" type="ORF">B6F84_10845</name>
</gene>
<accession>A0A1W6K1U2</accession>
<proteinExistence type="predicted"/>
<dbReference type="AlphaFoldDB" id="A0A1W6K1U2"/>
<dbReference type="Pfam" id="PF05167">
    <property type="entry name" value="DUF711"/>
    <property type="match status" value="1"/>
</dbReference>
<dbReference type="InterPro" id="IPR007841">
    <property type="entry name" value="UPF0210"/>
</dbReference>